<dbReference type="PANTHER" id="PTHR11387">
    <property type="entry name" value="CYTOCHROME C OXIDASE SUBUNIT 6B"/>
    <property type="match status" value="1"/>
</dbReference>
<accession>A0AA85J049</accession>
<sequence>MNNFEEYKAKSRESLETGDFSWLKYLPRDPRFPNTNQTPTCRQNYVDFHRCKKVYGEDYKPCNYFLHAAKLACPSTWKNGTEKSKTTCCHIKSNLTLLFTLFYLNVSVKKQIFQEVCSLNVEKYCWNCLANIVLKNNDGLFNL</sequence>
<dbReference type="AlphaFoldDB" id="A0AA85J049"/>
<protein>
    <recommendedName>
        <fullName evidence="6">COX6B domain-containing protein</fullName>
    </recommendedName>
</protein>
<dbReference type="InterPro" id="IPR048280">
    <property type="entry name" value="COX6B-like"/>
</dbReference>
<evidence type="ECO:0000256" key="2">
    <source>
        <dbReference type="ARBA" id="ARBA00023128"/>
    </source>
</evidence>
<dbReference type="GO" id="GO:0005739">
    <property type="term" value="C:mitochondrion"/>
    <property type="evidence" value="ECO:0007669"/>
    <property type="project" value="UniProtKB-SubCell"/>
</dbReference>
<dbReference type="Pfam" id="PF02297">
    <property type="entry name" value="COX6B"/>
    <property type="match status" value="1"/>
</dbReference>
<proteinExistence type="predicted"/>
<dbReference type="GO" id="GO:0045277">
    <property type="term" value="C:respiratory chain complex IV"/>
    <property type="evidence" value="ECO:0007669"/>
    <property type="project" value="InterPro"/>
</dbReference>
<evidence type="ECO:0000313" key="5">
    <source>
        <dbReference type="WBParaSite" id="TREG1_114560.1"/>
    </source>
</evidence>
<dbReference type="Gene3D" id="1.10.10.140">
    <property type="entry name" value="Cytochrome c oxidase, subunit VIb"/>
    <property type="match status" value="1"/>
</dbReference>
<dbReference type="InterPro" id="IPR036549">
    <property type="entry name" value="CX6/COA6-like_sf"/>
</dbReference>
<dbReference type="InterPro" id="IPR003213">
    <property type="entry name" value="Cyt_c_oxidase_su6B"/>
</dbReference>
<evidence type="ECO:0008006" key="6">
    <source>
        <dbReference type="Google" id="ProtNLM"/>
    </source>
</evidence>
<organism evidence="4 5">
    <name type="scientific">Trichobilharzia regenti</name>
    <name type="common">Nasal bird schistosome</name>
    <dbReference type="NCBI Taxonomy" id="157069"/>
    <lineage>
        <taxon>Eukaryota</taxon>
        <taxon>Metazoa</taxon>
        <taxon>Spiralia</taxon>
        <taxon>Lophotrochozoa</taxon>
        <taxon>Platyhelminthes</taxon>
        <taxon>Trematoda</taxon>
        <taxon>Digenea</taxon>
        <taxon>Strigeidida</taxon>
        <taxon>Schistosomatoidea</taxon>
        <taxon>Schistosomatidae</taxon>
        <taxon>Trichobilharzia</taxon>
    </lineage>
</organism>
<evidence type="ECO:0000313" key="4">
    <source>
        <dbReference type="Proteomes" id="UP000050795"/>
    </source>
</evidence>
<keyword evidence="4" id="KW-1185">Reference proteome</keyword>
<dbReference type="Proteomes" id="UP000050795">
    <property type="component" value="Unassembled WGS sequence"/>
</dbReference>
<dbReference type="SUPFAM" id="SSF47694">
    <property type="entry name" value="Cytochrome c oxidase subunit h"/>
    <property type="match status" value="1"/>
</dbReference>
<reference evidence="4" key="1">
    <citation type="submission" date="2022-06" db="EMBL/GenBank/DDBJ databases">
        <authorList>
            <person name="Berger JAMES D."/>
            <person name="Berger JAMES D."/>
        </authorList>
    </citation>
    <scope>NUCLEOTIDE SEQUENCE [LARGE SCALE GENOMIC DNA]</scope>
</reference>
<keyword evidence="3" id="KW-1015">Disulfide bond</keyword>
<keyword evidence="2" id="KW-0496">Mitochondrion</keyword>
<name>A0AA85J049_TRIRE</name>
<reference evidence="5" key="2">
    <citation type="submission" date="2023-11" db="UniProtKB">
        <authorList>
            <consortium name="WormBaseParasite"/>
        </authorList>
    </citation>
    <scope>IDENTIFICATION</scope>
</reference>
<evidence type="ECO:0000256" key="1">
    <source>
        <dbReference type="ARBA" id="ARBA00004173"/>
    </source>
</evidence>
<dbReference type="WBParaSite" id="TREG1_114560.1">
    <property type="protein sequence ID" value="TREG1_114560.1"/>
    <property type="gene ID" value="TREG1_114560"/>
</dbReference>
<evidence type="ECO:0000256" key="3">
    <source>
        <dbReference type="ARBA" id="ARBA00023157"/>
    </source>
</evidence>
<comment type="subcellular location">
    <subcellularLocation>
        <location evidence="1">Mitochondrion</location>
    </subcellularLocation>
</comment>